<reference evidence="1" key="1">
    <citation type="journal article" date="2015" name="Nature">
        <title>Complex archaea that bridge the gap between prokaryotes and eukaryotes.</title>
        <authorList>
            <person name="Spang A."/>
            <person name="Saw J.H."/>
            <person name="Jorgensen S.L."/>
            <person name="Zaremba-Niedzwiedzka K."/>
            <person name="Martijn J."/>
            <person name="Lind A.E."/>
            <person name="van Eijk R."/>
            <person name="Schleper C."/>
            <person name="Guy L."/>
            <person name="Ettema T.J."/>
        </authorList>
    </citation>
    <scope>NUCLEOTIDE SEQUENCE</scope>
</reference>
<proteinExistence type="predicted"/>
<comment type="caution">
    <text evidence="1">The sequence shown here is derived from an EMBL/GenBank/DDBJ whole genome shotgun (WGS) entry which is preliminary data.</text>
</comment>
<protein>
    <submittedName>
        <fullName evidence="1">Uncharacterized protein</fullName>
    </submittedName>
</protein>
<organism evidence="1">
    <name type="scientific">marine sediment metagenome</name>
    <dbReference type="NCBI Taxonomy" id="412755"/>
    <lineage>
        <taxon>unclassified sequences</taxon>
        <taxon>metagenomes</taxon>
        <taxon>ecological metagenomes</taxon>
    </lineage>
</organism>
<sequence>IYNFRKGRVTQEICKFGEEYRGKPHINWKRGIMNGNSQVRII</sequence>
<feature type="non-terminal residue" evidence="1">
    <location>
        <position position="1"/>
    </location>
</feature>
<gene>
    <name evidence="1" type="ORF">LCGC14_2146500</name>
</gene>
<evidence type="ECO:0000313" key="1">
    <source>
        <dbReference type="EMBL" id="KKL66290.1"/>
    </source>
</evidence>
<accession>A0A0F9G9R0</accession>
<dbReference type="EMBL" id="LAZR01027256">
    <property type="protein sequence ID" value="KKL66290.1"/>
    <property type="molecule type" value="Genomic_DNA"/>
</dbReference>
<dbReference type="AlphaFoldDB" id="A0A0F9G9R0"/>
<name>A0A0F9G9R0_9ZZZZ</name>